<evidence type="ECO:0000313" key="3">
    <source>
        <dbReference type="EMBL" id="QAA76937.1"/>
    </source>
</evidence>
<protein>
    <recommendedName>
        <fullName evidence="2">DOMON domain-containing protein</fullName>
    </recommendedName>
</protein>
<evidence type="ECO:0000256" key="1">
    <source>
        <dbReference type="SAM" id="SignalP"/>
    </source>
</evidence>
<feature type="signal peptide" evidence="1">
    <location>
        <begin position="1"/>
        <end position="19"/>
    </location>
</feature>
<dbReference type="EMBL" id="CP034928">
    <property type="protein sequence ID" value="QAA76937.1"/>
    <property type="molecule type" value="Genomic_DNA"/>
</dbReference>
<dbReference type="KEGG" id="bih:BIP78_1171"/>
<keyword evidence="1" id="KW-0732">Signal</keyword>
<proteinExistence type="predicted"/>
<feature type="chain" id="PRO_5019518634" description="DOMON domain-containing protein" evidence="1">
    <location>
        <begin position="20"/>
        <end position="300"/>
    </location>
</feature>
<accession>A0A410FV30</accession>
<dbReference type="Pfam" id="PF03351">
    <property type="entry name" value="DOMON"/>
    <property type="match status" value="1"/>
</dbReference>
<organism evidence="3 4">
    <name type="scientific">Bipolaricaulis sibiricus</name>
    <dbReference type="NCBI Taxonomy" id="2501609"/>
    <lineage>
        <taxon>Bacteria</taxon>
        <taxon>Candidatus Bipolaricaulota</taxon>
        <taxon>Candidatus Bipolaricaulia</taxon>
        <taxon>Candidatus Bipolaricaulales</taxon>
        <taxon>Candidatus Bipolaricaulaceae</taxon>
        <taxon>Candidatus Bipolaricaulis</taxon>
    </lineage>
</organism>
<dbReference type="AlphaFoldDB" id="A0A410FV30"/>
<dbReference type="Proteomes" id="UP000287233">
    <property type="component" value="Chromosome"/>
</dbReference>
<sequence>MRRLLIAMCAVAVGWVAVGQPTGNDLVEWALAHWEAVGSGKVDAAVAGFAANGGVAFLGTEWDGFYYGPDVRTAWAQFFAAFPVQGHALPGVVRAVAEARLVYGAVEFVVPGRAVLVESFLRFSSDGQILAADYVVADSGSPVPVTDGAIGDGEYRQSAQDPRSGVTLFWRNGLVVLFAALRSPGTGWVSAGFDPVNRMQGANYIIAAVTPAGIVIEDHFGTGTTSHRRDTREDVLRAAGTVVDGQTVVEFIIPLDSGDAEDKVLVPGQTYTVLLAYHRSSGSFTAIHSARGSVQMKLED</sequence>
<dbReference type="CDD" id="cd09631">
    <property type="entry name" value="DOMON_DOH"/>
    <property type="match status" value="1"/>
</dbReference>
<gene>
    <name evidence="3" type="ORF">BIP78_1171</name>
</gene>
<evidence type="ECO:0000259" key="2">
    <source>
        <dbReference type="PROSITE" id="PS50836"/>
    </source>
</evidence>
<dbReference type="PROSITE" id="PS50836">
    <property type="entry name" value="DOMON"/>
    <property type="match status" value="1"/>
</dbReference>
<dbReference type="InterPro" id="IPR005018">
    <property type="entry name" value="DOMON_domain"/>
</dbReference>
<dbReference type="InterPro" id="IPR045266">
    <property type="entry name" value="DOH_DOMON"/>
</dbReference>
<evidence type="ECO:0000313" key="4">
    <source>
        <dbReference type="Proteomes" id="UP000287233"/>
    </source>
</evidence>
<name>A0A410FV30_BIPS1</name>
<feature type="domain" description="DOMON" evidence="2">
    <location>
        <begin position="164"/>
        <end position="278"/>
    </location>
</feature>
<reference evidence="4" key="1">
    <citation type="submission" date="2018-12" db="EMBL/GenBank/DDBJ databases">
        <title>Complete genome sequence of an uncultured bacterium of the candidate phylum Bipolaricaulota.</title>
        <authorList>
            <person name="Kadnikov V.V."/>
            <person name="Mardanov A.V."/>
            <person name="Beletsky A.V."/>
            <person name="Frank Y.A."/>
            <person name="Karnachuk O.V."/>
            <person name="Ravin N.V."/>
        </authorList>
    </citation>
    <scope>NUCLEOTIDE SEQUENCE [LARGE SCALE GENOMIC DNA]</scope>
</reference>